<dbReference type="InterPro" id="IPR003591">
    <property type="entry name" value="Leu-rich_rpt_typical-subtyp"/>
</dbReference>
<comment type="subcellular location">
    <subcellularLocation>
        <location evidence="1">Cytoplasm</location>
        <location evidence="1">Cytoskeleton</location>
        <location evidence="1">Cilium axoneme</location>
    </subcellularLocation>
</comment>
<evidence type="ECO:0000256" key="5">
    <source>
        <dbReference type="ARBA" id="ARBA00022737"/>
    </source>
</evidence>
<dbReference type="RefSeq" id="XP_025408012.1">
    <property type="nucleotide sequence ID" value="XM_025552227.1"/>
</dbReference>
<dbReference type="PROSITE" id="PS51450">
    <property type="entry name" value="LRR"/>
    <property type="match status" value="4"/>
</dbReference>
<organism evidence="12 13">
    <name type="scientific">Sipha flava</name>
    <name type="common">yellow sugarcane aphid</name>
    <dbReference type="NCBI Taxonomy" id="143950"/>
    <lineage>
        <taxon>Eukaryota</taxon>
        <taxon>Metazoa</taxon>
        <taxon>Ecdysozoa</taxon>
        <taxon>Arthropoda</taxon>
        <taxon>Hexapoda</taxon>
        <taxon>Insecta</taxon>
        <taxon>Pterygota</taxon>
        <taxon>Neoptera</taxon>
        <taxon>Paraneoptera</taxon>
        <taxon>Hemiptera</taxon>
        <taxon>Sternorrhyncha</taxon>
        <taxon>Aphidomorpha</taxon>
        <taxon>Aphidoidea</taxon>
        <taxon>Aphididae</taxon>
        <taxon>Sipha</taxon>
    </lineage>
</organism>
<dbReference type="GO" id="GO:0036158">
    <property type="term" value="P:outer dynein arm assembly"/>
    <property type="evidence" value="ECO:0007669"/>
    <property type="project" value="TreeGrafter"/>
</dbReference>
<evidence type="ECO:0000256" key="11">
    <source>
        <dbReference type="ARBA" id="ARBA00049760"/>
    </source>
</evidence>
<dbReference type="FunFam" id="3.80.10.10:FF:000049">
    <property type="entry name" value="Dynein light chain 1"/>
    <property type="match status" value="1"/>
</dbReference>
<evidence type="ECO:0000313" key="12">
    <source>
        <dbReference type="Proteomes" id="UP000694846"/>
    </source>
</evidence>
<evidence type="ECO:0000256" key="4">
    <source>
        <dbReference type="ARBA" id="ARBA00022701"/>
    </source>
</evidence>
<dbReference type="GO" id="GO:0005930">
    <property type="term" value="C:axoneme"/>
    <property type="evidence" value="ECO:0007669"/>
    <property type="project" value="UniProtKB-SubCell"/>
</dbReference>
<dbReference type="InterPro" id="IPR025875">
    <property type="entry name" value="Leu-rich_rpt_4"/>
</dbReference>
<evidence type="ECO:0000256" key="1">
    <source>
        <dbReference type="ARBA" id="ARBA00004430"/>
    </source>
</evidence>
<keyword evidence="2" id="KW-0963">Cytoplasm</keyword>
<evidence type="ECO:0000256" key="10">
    <source>
        <dbReference type="ARBA" id="ARBA00049659"/>
    </source>
</evidence>
<gene>
    <name evidence="13" type="primary">LOC112681889</name>
</gene>
<keyword evidence="4" id="KW-0493">Microtubule</keyword>
<dbReference type="PANTHER" id="PTHR15454:SF73">
    <property type="entry name" value="DYNEIN AXONEMAL LIGHT CHAIN 1"/>
    <property type="match status" value="1"/>
</dbReference>
<keyword evidence="12" id="KW-1185">Reference proteome</keyword>
<dbReference type="SMART" id="SM00369">
    <property type="entry name" value="LRR_TYP"/>
    <property type="match status" value="3"/>
</dbReference>
<reference evidence="13" key="1">
    <citation type="submission" date="2025-08" db="UniProtKB">
        <authorList>
            <consortium name="RefSeq"/>
        </authorList>
    </citation>
    <scope>IDENTIFICATION</scope>
    <source>
        <tissue evidence="13">Whole body</tissue>
    </source>
</reference>
<evidence type="ECO:0000256" key="8">
    <source>
        <dbReference type="ARBA" id="ARBA00023212"/>
    </source>
</evidence>
<dbReference type="SUPFAM" id="SSF52058">
    <property type="entry name" value="L domain-like"/>
    <property type="match status" value="1"/>
</dbReference>
<evidence type="ECO:0000256" key="6">
    <source>
        <dbReference type="ARBA" id="ARBA00023017"/>
    </source>
</evidence>
<proteinExistence type="inferred from homology"/>
<name>A0A8B8FC50_9HEMI</name>
<dbReference type="OrthoDB" id="266138at2759"/>
<dbReference type="GO" id="GO:0030286">
    <property type="term" value="C:dynein complex"/>
    <property type="evidence" value="ECO:0007669"/>
    <property type="project" value="UniProtKB-KW"/>
</dbReference>
<keyword evidence="8" id="KW-0206">Cytoskeleton</keyword>
<evidence type="ECO:0000313" key="13">
    <source>
        <dbReference type="RefSeq" id="XP_025408012.1"/>
    </source>
</evidence>
<keyword evidence="7" id="KW-0505">Motor protein</keyword>
<dbReference type="Pfam" id="PF12799">
    <property type="entry name" value="LRR_4"/>
    <property type="match status" value="1"/>
</dbReference>
<dbReference type="Gene3D" id="3.80.10.10">
    <property type="entry name" value="Ribonuclease Inhibitor"/>
    <property type="match status" value="1"/>
</dbReference>
<evidence type="ECO:0000256" key="9">
    <source>
        <dbReference type="ARBA" id="ARBA00023273"/>
    </source>
</evidence>
<dbReference type="GO" id="GO:0005874">
    <property type="term" value="C:microtubule"/>
    <property type="evidence" value="ECO:0007669"/>
    <property type="project" value="UniProtKB-KW"/>
</dbReference>
<dbReference type="GO" id="GO:0043014">
    <property type="term" value="F:alpha-tubulin binding"/>
    <property type="evidence" value="ECO:0007669"/>
    <property type="project" value="TreeGrafter"/>
</dbReference>
<evidence type="ECO:0000256" key="3">
    <source>
        <dbReference type="ARBA" id="ARBA00022614"/>
    </source>
</evidence>
<keyword evidence="9" id="KW-0966">Cell projection</keyword>
<sequence length="187" mass="20951">MANKGTTIKAALAEWQEQNKIELSKATKVELQFRWPPIEKMDNSLSVLTNCELLSLSTNCIEKINGLANLKNLKILALGRNNIKSLSGLDSLADTLEELWISYNYIDKVKGVLGLHKLKVLYMSHNNIESWSEVVKLNTLESLQDLILKGNPLPEALGEKAWQTECINKLPKISILDGIPIIRDSDI</sequence>
<accession>A0A8B8FC50</accession>
<keyword evidence="5" id="KW-0677">Repeat</keyword>
<evidence type="ECO:0000256" key="7">
    <source>
        <dbReference type="ARBA" id="ARBA00023175"/>
    </source>
</evidence>
<dbReference type="InterPro" id="IPR001611">
    <property type="entry name" value="Leu-rich_rpt"/>
</dbReference>
<comment type="similarity">
    <text evidence="10">Belongs to the dynein light chain LC1-type family.</text>
</comment>
<dbReference type="PANTHER" id="PTHR15454">
    <property type="entry name" value="NISCHARIN RELATED"/>
    <property type="match status" value="1"/>
</dbReference>
<dbReference type="SMART" id="SM00365">
    <property type="entry name" value="LRR_SD22"/>
    <property type="match status" value="4"/>
</dbReference>
<evidence type="ECO:0000256" key="2">
    <source>
        <dbReference type="ARBA" id="ARBA00022490"/>
    </source>
</evidence>
<dbReference type="GO" id="GO:0045504">
    <property type="term" value="F:dynein heavy chain binding"/>
    <property type="evidence" value="ECO:0007669"/>
    <property type="project" value="TreeGrafter"/>
</dbReference>
<dbReference type="InterPro" id="IPR032675">
    <property type="entry name" value="LRR_dom_sf"/>
</dbReference>
<dbReference type="Proteomes" id="UP000694846">
    <property type="component" value="Unplaced"/>
</dbReference>
<keyword evidence="6" id="KW-0243">Dynein</keyword>
<dbReference type="AlphaFoldDB" id="A0A8B8FC50"/>
<protein>
    <recommendedName>
        <fullName evidence="11">Dynein axonemal light chain 1</fullName>
    </recommendedName>
</protein>
<keyword evidence="3" id="KW-0433">Leucine-rich repeat</keyword>
<dbReference type="GeneID" id="112681889"/>